<dbReference type="Proteomes" id="UP000253235">
    <property type="component" value="Unassembled WGS sequence"/>
</dbReference>
<organism evidence="10 11">
    <name type="scientific">Flavobacterium petrolei</name>
    <dbReference type="NCBI Taxonomy" id="2259594"/>
    <lineage>
        <taxon>Bacteria</taxon>
        <taxon>Pseudomonadati</taxon>
        <taxon>Bacteroidota</taxon>
        <taxon>Flavobacteriia</taxon>
        <taxon>Flavobacteriales</taxon>
        <taxon>Flavobacteriaceae</taxon>
        <taxon>Flavobacterium</taxon>
    </lineage>
</organism>
<dbReference type="InterPro" id="IPR039426">
    <property type="entry name" value="TonB-dep_rcpt-like"/>
</dbReference>
<gene>
    <name evidence="10" type="ORF">DR871_001025</name>
</gene>
<feature type="chain" id="PRO_5019868992" evidence="8">
    <location>
        <begin position="23"/>
        <end position="1028"/>
    </location>
</feature>
<dbReference type="InterPro" id="IPR012910">
    <property type="entry name" value="Plug_dom"/>
</dbReference>
<keyword evidence="11" id="KW-1185">Reference proteome</keyword>
<evidence type="ECO:0000256" key="4">
    <source>
        <dbReference type="ARBA" id="ARBA00022692"/>
    </source>
</evidence>
<evidence type="ECO:0000313" key="11">
    <source>
        <dbReference type="Proteomes" id="UP000253235"/>
    </source>
</evidence>
<evidence type="ECO:0000256" key="8">
    <source>
        <dbReference type="SAM" id="SignalP"/>
    </source>
</evidence>
<keyword evidence="3 7" id="KW-1134">Transmembrane beta strand</keyword>
<accession>A0A482TIU9</accession>
<dbReference type="SUPFAM" id="SSF49464">
    <property type="entry name" value="Carboxypeptidase regulatory domain-like"/>
    <property type="match status" value="1"/>
</dbReference>
<dbReference type="InterPro" id="IPR023997">
    <property type="entry name" value="TonB-dep_OMP_SusC/RagA_CS"/>
</dbReference>
<name>A0A482TIU9_9FLAO</name>
<dbReference type="InterPro" id="IPR037066">
    <property type="entry name" value="Plug_dom_sf"/>
</dbReference>
<reference evidence="10 11" key="1">
    <citation type="submission" date="2019-01" db="EMBL/GenBank/DDBJ databases">
        <title>Flavobacterium sp. nov. isolated from arctic soil.</title>
        <authorList>
            <person name="Kim D.-U."/>
        </authorList>
    </citation>
    <scope>NUCLEOTIDE SEQUENCE [LARGE SCALE GENOMIC DNA]</scope>
    <source>
        <strain evidence="10 11">Kopri-42</strain>
    </source>
</reference>
<dbReference type="NCBIfam" id="TIGR04056">
    <property type="entry name" value="OMP_RagA_SusC"/>
    <property type="match status" value="1"/>
</dbReference>
<feature type="domain" description="TonB-dependent receptor plug" evidence="9">
    <location>
        <begin position="114"/>
        <end position="231"/>
    </location>
</feature>
<dbReference type="NCBIfam" id="TIGR04057">
    <property type="entry name" value="SusC_RagA_signa"/>
    <property type="match status" value="1"/>
</dbReference>
<proteinExistence type="inferred from homology"/>
<dbReference type="PROSITE" id="PS52016">
    <property type="entry name" value="TONB_DEPENDENT_REC_3"/>
    <property type="match status" value="1"/>
</dbReference>
<dbReference type="InterPro" id="IPR023996">
    <property type="entry name" value="TonB-dep_OMP_SusC/RagA"/>
</dbReference>
<evidence type="ECO:0000259" key="9">
    <source>
        <dbReference type="Pfam" id="PF07715"/>
    </source>
</evidence>
<keyword evidence="8" id="KW-0732">Signal</keyword>
<comment type="caution">
    <text evidence="10">The sequence shown here is derived from an EMBL/GenBank/DDBJ whole genome shotgun (WGS) entry which is preliminary data.</text>
</comment>
<dbReference type="InterPro" id="IPR008969">
    <property type="entry name" value="CarboxyPept-like_regulatory"/>
</dbReference>
<evidence type="ECO:0000256" key="6">
    <source>
        <dbReference type="ARBA" id="ARBA00023237"/>
    </source>
</evidence>
<comment type="similarity">
    <text evidence="7">Belongs to the TonB-dependent receptor family.</text>
</comment>
<dbReference type="SUPFAM" id="SSF56935">
    <property type="entry name" value="Porins"/>
    <property type="match status" value="1"/>
</dbReference>
<dbReference type="Pfam" id="PF07715">
    <property type="entry name" value="Plug"/>
    <property type="match status" value="1"/>
</dbReference>
<keyword evidence="6 7" id="KW-0998">Cell outer membrane</keyword>
<keyword evidence="10" id="KW-0675">Receptor</keyword>
<evidence type="ECO:0000256" key="5">
    <source>
        <dbReference type="ARBA" id="ARBA00023136"/>
    </source>
</evidence>
<dbReference type="GO" id="GO:0009279">
    <property type="term" value="C:cell outer membrane"/>
    <property type="evidence" value="ECO:0007669"/>
    <property type="project" value="UniProtKB-SubCell"/>
</dbReference>
<evidence type="ECO:0000256" key="7">
    <source>
        <dbReference type="PROSITE-ProRule" id="PRU01360"/>
    </source>
</evidence>
<evidence type="ECO:0000313" key="10">
    <source>
        <dbReference type="EMBL" id="RYJ52665.1"/>
    </source>
</evidence>
<protein>
    <submittedName>
        <fullName evidence="10">TonB-dependent receptor</fullName>
    </submittedName>
</protein>
<evidence type="ECO:0000256" key="3">
    <source>
        <dbReference type="ARBA" id="ARBA00022452"/>
    </source>
</evidence>
<dbReference type="Gene3D" id="2.170.130.10">
    <property type="entry name" value="TonB-dependent receptor, plug domain"/>
    <property type="match status" value="1"/>
</dbReference>
<dbReference type="Gene3D" id="2.40.170.20">
    <property type="entry name" value="TonB-dependent receptor, beta-barrel domain"/>
    <property type="match status" value="1"/>
</dbReference>
<dbReference type="RefSeq" id="WP_113665245.1">
    <property type="nucleotide sequence ID" value="NZ_QNVY02000001.1"/>
</dbReference>
<comment type="subcellular location">
    <subcellularLocation>
        <location evidence="1 7">Cell outer membrane</location>
        <topology evidence="1 7">Multi-pass membrane protein</topology>
    </subcellularLocation>
</comment>
<dbReference type="OrthoDB" id="9768177at2"/>
<feature type="signal peptide" evidence="8">
    <location>
        <begin position="1"/>
        <end position="22"/>
    </location>
</feature>
<dbReference type="EMBL" id="QNVY02000001">
    <property type="protein sequence ID" value="RYJ52665.1"/>
    <property type="molecule type" value="Genomic_DNA"/>
</dbReference>
<dbReference type="AlphaFoldDB" id="A0A482TIU9"/>
<dbReference type="Pfam" id="PF13715">
    <property type="entry name" value="CarbopepD_reg_2"/>
    <property type="match status" value="1"/>
</dbReference>
<dbReference type="InterPro" id="IPR036942">
    <property type="entry name" value="Beta-barrel_TonB_sf"/>
</dbReference>
<keyword evidence="5 7" id="KW-0472">Membrane</keyword>
<evidence type="ECO:0000256" key="2">
    <source>
        <dbReference type="ARBA" id="ARBA00022448"/>
    </source>
</evidence>
<keyword evidence="4 7" id="KW-0812">Transmembrane</keyword>
<evidence type="ECO:0000256" key="1">
    <source>
        <dbReference type="ARBA" id="ARBA00004571"/>
    </source>
</evidence>
<keyword evidence="2 7" id="KW-0813">Transport</keyword>
<sequence length="1028" mass="111727">MRSKYKWIITLFLALSMQLSFAQEKTVSGVVSDAAGSIPGANVVVKGTNRSSYTDFDGKYSIKANVGEVLVFSFVGMKEITATVGASATVNIRMEQDSNTLEEVVVVGYGTQKKKNLTGSISQIKGESIANLATPSFESQLAGRAAGVQITSNSGVLGQAPRIRIRGIGSISSGSYPLVVVDGVPIFTGDVGGYANTNALGDINPADIESTEILKDGSATAIYGSRAANGVILITTKKGKGGKFRVNYNTYTGVASPIDFLDLLGTNDFVTIQNEKRSNRAASPWAAGTKFNTDWQKAVLRSNAFQTDHNLSLSGSTDKTNYYFSVGYNEQEGIAKSNDQTRYNIRANVDQKVKSWLNIGVNAALSRTQNNGLNIGQGSLSGLMFNAMRQLPNTAIYDAANPTGYNIAGGSVGQGENLSVIGNNLPNIVYVLDNNIYRSKVDRSLVSLFADFKILPSLNFKTQGSVDAIGTEGFQYLNPINGDGAGVAGLVRNNFSNLTRWNVQNILSYNKTFGDAHTIGATAIYEAQKQRVNSFFGGGNGLSDTFFNQGLISGSYATQVSGGSISENGIISYAGRLTYNYKEKYFLQGSIRKDGLSSLPSANKWGTFPGVSGGWSVNKESFMAPLENVISEFKLRASYAEVGNTDIGNYPYLGLYNNSKYAEYNGIGYSQAGNNQLKWETSEKIDYGVDLAFFNNRLKFTYDYFINNQDGLILAVPQPLSLGVPNNSISQNIGSLKNSGHEISVEASAVKTENFEWTLNANLSLVKSKVNTLVNGQDINYVDADNFNTGNNILREGESPYALYGFKYWGVNPSNGNPVYYKADGSLVQGNIDTQAYRVFDPSNPTDVSVASSLSTSDKSILGNVLPTYFGAFNSNMRYKDFDLGFMFRFSGGNKIHNSTRRDALTMNFNNNSTEILGRWQSAANPGDGWTPRLRDDRETFINLNQASTRFVEDGDYIKLDNVTLGYNLPRTVLEKIGVDKFRLFVQGQNLLIITDYKGLDPEMEINGIDLNGTPRSRIFTLGLNVGF</sequence>